<proteinExistence type="inferred from homology"/>
<dbReference type="CDD" id="cd06087">
    <property type="entry name" value="KOW_RPS4"/>
    <property type="match status" value="1"/>
</dbReference>
<dbReference type="GO" id="GO:0006412">
    <property type="term" value="P:translation"/>
    <property type="evidence" value="ECO:0007669"/>
    <property type="project" value="InterPro"/>
</dbReference>
<sequence length="266" mass="29982">MGRGPKKHLKRVNAPSHWMLDKMSGIYAPKPSPGPHKARDCIPLSIILRNRLRYCMSGVEVKKVVLDKSGNIKIDNKIRRDTKFPCGVMDVITIEKTGEFFRILIDVKGRFQPHKIDAKEATFKLCKIVKKAIGKNRVPYCVTNDGRTLRYQHPDIKINDTIKLSLESNEVLDHYPYEQGNVAIVVGGSNKGRVGTIHRIEKHDASFNIVHLADAKGAKFATRVGNMMVIGKGKRPAITLFKDKGMKRGIIDEKKIKGQFMTFHNA</sequence>
<dbReference type="PANTHER" id="PTHR11581:SF0">
    <property type="entry name" value="SMALL RIBOSOMAL SUBUNIT PROTEIN ES4"/>
    <property type="match status" value="1"/>
</dbReference>
<dbReference type="InterPro" id="IPR036986">
    <property type="entry name" value="S4_RNA-bd_sf"/>
</dbReference>
<dbReference type="GO" id="GO:0003735">
    <property type="term" value="F:structural constituent of ribosome"/>
    <property type="evidence" value="ECO:0007669"/>
    <property type="project" value="UniProtKB-UniRule"/>
</dbReference>
<name>A0AAD2D142_EUPCR</name>
<dbReference type="Pfam" id="PF08071">
    <property type="entry name" value="RS4NT"/>
    <property type="match status" value="1"/>
</dbReference>
<comment type="similarity">
    <text evidence="1 6">Belongs to the eukaryotic ribosomal protein eS4 family.</text>
</comment>
<dbReference type="PIRSF" id="PIRSF002116">
    <property type="entry name" value="Ribosomal_S4"/>
    <property type="match status" value="1"/>
</dbReference>
<dbReference type="InterPro" id="IPR013843">
    <property type="entry name" value="Ribosomal_eS4_N"/>
</dbReference>
<organism evidence="10 11">
    <name type="scientific">Euplotes crassus</name>
    <dbReference type="NCBI Taxonomy" id="5936"/>
    <lineage>
        <taxon>Eukaryota</taxon>
        <taxon>Sar</taxon>
        <taxon>Alveolata</taxon>
        <taxon>Ciliophora</taxon>
        <taxon>Intramacronucleata</taxon>
        <taxon>Spirotrichea</taxon>
        <taxon>Hypotrichia</taxon>
        <taxon>Euplotida</taxon>
        <taxon>Euplotidae</taxon>
        <taxon>Moneuplotes</taxon>
    </lineage>
</organism>
<keyword evidence="11" id="KW-1185">Reference proteome</keyword>
<evidence type="ECO:0000256" key="2">
    <source>
        <dbReference type="ARBA" id="ARBA00022730"/>
    </source>
</evidence>
<dbReference type="Gene3D" id="2.40.50.740">
    <property type="match status" value="1"/>
</dbReference>
<dbReference type="InterPro" id="IPR032277">
    <property type="entry name" value="Ribosomal_eS4_C"/>
</dbReference>
<evidence type="ECO:0000259" key="8">
    <source>
        <dbReference type="Pfam" id="PF08071"/>
    </source>
</evidence>
<dbReference type="InterPro" id="IPR041982">
    <property type="entry name" value="Ribosomal_eS4_KOW"/>
</dbReference>
<dbReference type="InterPro" id="IPR018199">
    <property type="entry name" value="Ribosomal_eS4_N_CS"/>
</dbReference>
<comment type="caution">
    <text evidence="10">The sequence shown here is derived from an EMBL/GenBank/DDBJ whole genome shotgun (WGS) entry which is preliminary data.</text>
</comment>
<dbReference type="GO" id="GO:0022627">
    <property type="term" value="C:cytosolic small ribosomal subunit"/>
    <property type="evidence" value="ECO:0007669"/>
    <property type="project" value="TreeGrafter"/>
</dbReference>
<feature type="domain" description="Small ribosomal subunit protein eS4 C-terminal" evidence="9">
    <location>
        <begin position="214"/>
        <end position="255"/>
    </location>
</feature>
<feature type="domain" description="Small ribosomal subunit protein eS4 central region" evidence="7">
    <location>
        <begin position="97"/>
        <end position="171"/>
    </location>
</feature>
<evidence type="ECO:0000259" key="7">
    <source>
        <dbReference type="Pfam" id="PF00900"/>
    </source>
</evidence>
<dbReference type="HAMAP" id="MF_00485">
    <property type="entry name" value="Ribosomal_eS4"/>
    <property type="match status" value="1"/>
</dbReference>
<feature type="domain" description="Small ribosomal subunit protein eS4 N-terminal" evidence="8">
    <location>
        <begin position="3"/>
        <end position="39"/>
    </location>
</feature>
<dbReference type="Pfam" id="PF16121">
    <property type="entry name" value="40S_S4_C"/>
    <property type="match status" value="1"/>
</dbReference>
<evidence type="ECO:0000313" key="10">
    <source>
        <dbReference type="EMBL" id="CAI2375908.1"/>
    </source>
</evidence>
<evidence type="ECO:0000313" key="11">
    <source>
        <dbReference type="Proteomes" id="UP001295684"/>
    </source>
</evidence>
<dbReference type="Proteomes" id="UP001295684">
    <property type="component" value="Unassembled WGS sequence"/>
</dbReference>
<dbReference type="InterPro" id="IPR000876">
    <property type="entry name" value="Ribosomal_eS4"/>
</dbReference>
<dbReference type="Pfam" id="PF00900">
    <property type="entry name" value="Ribosomal_S4e"/>
    <property type="match status" value="1"/>
</dbReference>
<dbReference type="FunFam" id="2.40.50.740:FF:000001">
    <property type="entry name" value="40S ribosomal protein S4"/>
    <property type="match status" value="1"/>
</dbReference>
<dbReference type="AlphaFoldDB" id="A0AAD2D142"/>
<keyword evidence="5 6" id="KW-0687">Ribonucleoprotein</keyword>
<keyword evidence="2 6" id="KW-0699">rRNA-binding</keyword>
<dbReference type="EMBL" id="CAMPGE010017423">
    <property type="protein sequence ID" value="CAI2375908.1"/>
    <property type="molecule type" value="Genomic_DNA"/>
</dbReference>
<dbReference type="Gene3D" id="3.10.290.10">
    <property type="entry name" value="RNA-binding S4 domain"/>
    <property type="match status" value="1"/>
</dbReference>
<dbReference type="InterPro" id="IPR014722">
    <property type="entry name" value="Rib_uL2_dom2"/>
</dbReference>
<evidence type="ECO:0000256" key="5">
    <source>
        <dbReference type="ARBA" id="ARBA00023274"/>
    </source>
</evidence>
<evidence type="ECO:0000256" key="3">
    <source>
        <dbReference type="ARBA" id="ARBA00022884"/>
    </source>
</evidence>
<keyword evidence="3 6" id="KW-0694">RNA-binding</keyword>
<keyword evidence="4 6" id="KW-0689">Ribosomal protein</keyword>
<dbReference type="InterPro" id="IPR038237">
    <property type="entry name" value="Ribosomal_eS4_central_sf"/>
</dbReference>
<accession>A0AAD2D142</accession>
<gene>
    <name evidence="10" type="ORF">ECRASSUSDP1_LOCUS17274</name>
</gene>
<reference evidence="10" key="1">
    <citation type="submission" date="2023-07" db="EMBL/GenBank/DDBJ databases">
        <authorList>
            <consortium name="AG Swart"/>
            <person name="Singh M."/>
            <person name="Singh A."/>
            <person name="Seah K."/>
            <person name="Emmerich C."/>
        </authorList>
    </citation>
    <scope>NUCLEOTIDE SEQUENCE</scope>
    <source>
        <strain evidence="10">DP1</strain>
    </source>
</reference>
<evidence type="ECO:0000256" key="6">
    <source>
        <dbReference type="PIRNR" id="PIRNR002116"/>
    </source>
</evidence>
<dbReference type="GO" id="GO:0019843">
    <property type="term" value="F:rRNA binding"/>
    <property type="evidence" value="ECO:0007669"/>
    <property type="project" value="UniProtKB-UniRule"/>
</dbReference>
<evidence type="ECO:0000256" key="4">
    <source>
        <dbReference type="ARBA" id="ARBA00022980"/>
    </source>
</evidence>
<dbReference type="Gene3D" id="2.30.30.30">
    <property type="match status" value="1"/>
</dbReference>
<dbReference type="InterPro" id="IPR013845">
    <property type="entry name" value="Ribosomal_eS4_central_region"/>
</dbReference>
<dbReference type="PANTHER" id="PTHR11581">
    <property type="entry name" value="30S/40S RIBOSOMAL PROTEIN S4"/>
    <property type="match status" value="1"/>
</dbReference>
<dbReference type="PROSITE" id="PS00528">
    <property type="entry name" value="RIBOSOMAL_S4E"/>
    <property type="match status" value="1"/>
</dbReference>
<dbReference type="FunFam" id="3.10.290.10:FF:000002">
    <property type="entry name" value="40S ribosomal protein S4"/>
    <property type="match status" value="1"/>
</dbReference>
<protein>
    <recommendedName>
        <fullName evidence="6">40S ribosomal protein S4</fullName>
    </recommendedName>
</protein>
<evidence type="ECO:0000256" key="1">
    <source>
        <dbReference type="ARBA" id="ARBA00007500"/>
    </source>
</evidence>
<evidence type="ECO:0000259" key="9">
    <source>
        <dbReference type="Pfam" id="PF16121"/>
    </source>
</evidence>
<dbReference type="PROSITE" id="PS50889">
    <property type="entry name" value="S4"/>
    <property type="match status" value="1"/>
</dbReference>